<accession>A0A5Q2RPS5</accession>
<proteinExistence type="predicted"/>
<dbReference type="SUPFAM" id="SSF48452">
    <property type="entry name" value="TPR-like"/>
    <property type="match status" value="1"/>
</dbReference>
<reference evidence="2 3" key="1">
    <citation type="submission" date="2019-11" db="EMBL/GenBank/DDBJ databases">
        <authorList>
            <person name="He Y."/>
        </authorList>
    </citation>
    <scope>NUCLEOTIDE SEQUENCE [LARGE SCALE GENOMIC DNA]</scope>
    <source>
        <strain evidence="2 3">SCSIO 58843</strain>
    </source>
</reference>
<feature type="compositionally biased region" description="Basic and acidic residues" evidence="1">
    <location>
        <begin position="135"/>
        <end position="146"/>
    </location>
</feature>
<name>A0A5Q2RPS5_9ACTN</name>
<evidence type="ECO:0008006" key="4">
    <source>
        <dbReference type="Google" id="ProtNLM"/>
    </source>
</evidence>
<dbReference type="KEGG" id="atq:GH723_08975"/>
<dbReference type="InterPro" id="IPR011990">
    <property type="entry name" value="TPR-like_helical_dom_sf"/>
</dbReference>
<dbReference type="Proteomes" id="UP000334019">
    <property type="component" value="Chromosome"/>
</dbReference>
<protein>
    <recommendedName>
        <fullName evidence="4">Tetratricopeptide repeat protein</fullName>
    </recommendedName>
</protein>
<organism evidence="2 3">
    <name type="scientific">Actinomarinicola tropica</name>
    <dbReference type="NCBI Taxonomy" id="2789776"/>
    <lineage>
        <taxon>Bacteria</taxon>
        <taxon>Bacillati</taxon>
        <taxon>Actinomycetota</taxon>
        <taxon>Acidimicrobiia</taxon>
        <taxon>Acidimicrobiales</taxon>
        <taxon>Iamiaceae</taxon>
        <taxon>Actinomarinicola</taxon>
    </lineage>
</organism>
<dbReference type="EMBL" id="CP045851">
    <property type="protein sequence ID" value="QGG95215.1"/>
    <property type="molecule type" value="Genomic_DNA"/>
</dbReference>
<keyword evidence="3" id="KW-1185">Reference proteome</keyword>
<sequence>MAERSESPSTGPRGRRSTPGRGGPKGGGAGRSGPKGPRRGGAPGGDRRGGAPSSRGGRGPGGRDEAPRSEPAGPRTWGSLARKGAGRLGEDRRGAGTAAPSGRAPEAHEAEEWIDEGPVRREATKAVGRGVRGSQPDRSRRERRPLEDAEIDVTVAEASRAVGRDRAGRVEARLKEAAKAFDGERFAEARKILAPLVDQAPSSVALRELNGLTLYRLGRWKAAAEELEVFRELSGSTDQHPVLADCYRALRRWADVDDLWEELRAASPSAELVTEGRIVTAGALADRDRLPEAIELLDKGFRWPKRPLVHHLRRGYALADLYERAGDVPRARSLFARIAAADPDFGDVEARRDALG</sequence>
<evidence type="ECO:0000256" key="1">
    <source>
        <dbReference type="SAM" id="MobiDB-lite"/>
    </source>
</evidence>
<dbReference type="Gene3D" id="1.25.40.10">
    <property type="entry name" value="Tetratricopeptide repeat domain"/>
    <property type="match status" value="1"/>
</dbReference>
<dbReference type="RefSeq" id="WP_153759323.1">
    <property type="nucleotide sequence ID" value="NZ_CP045851.1"/>
</dbReference>
<evidence type="ECO:0000313" key="3">
    <source>
        <dbReference type="Proteomes" id="UP000334019"/>
    </source>
</evidence>
<dbReference type="AlphaFoldDB" id="A0A5Q2RPS5"/>
<evidence type="ECO:0000313" key="2">
    <source>
        <dbReference type="EMBL" id="QGG95215.1"/>
    </source>
</evidence>
<feature type="region of interest" description="Disordered" evidence="1">
    <location>
        <begin position="1"/>
        <end position="146"/>
    </location>
</feature>
<feature type="compositionally biased region" description="Gly residues" evidence="1">
    <location>
        <begin position="20"/>
        <end position="44"/>
    </location>
</feature>
<feature type="compositionally biased region" description="Basic and acidic residues" evidence="1">
    <location>
        <begin position="105"/>
        <end position="124"/>
    </location>
</feature>
<gene>
    <name evidence="2" type="ORF">GH723_08975</name>
</gene>